<proteinExistence type="predicted"/>
<reference evidence="1 2" key="2">
    <citation type="journal article" date="2018" name="Nature">
        <title>Mutant phenotypes for thousands of bacterial genes of unknown function.</title>
        <authorList>
            <person name="Price M.N."/>
            <person name="Wetmore K.M."/>
            <person name="Waters R.J."/>
            <person name="Callaghan M."/>
            <person name="Ray J."/>
            <person name="Liu H."/>
            <person name="Kuehl J.V."/>
            <person name="Melnyk R.A."/>
            <person name="Lamson J.S."/>
            <person name="Suh Y."/>
            <person name="Carlson H.K."/>
            <person name="Esquivel Z."/>
            <person name="Sadeeshkumar H."/>
            <person name="Chakraborty R."/>
            <person name="Zane G.M."/>
            <person name="Rubin B.E."/>
            <person name="Wall J.D."/>
            <person name="Visel A."/>
            <person name="Bristow J."/>
            <person name="Blow M.J."/>
            <person name="Arkin A.P."/>
            <person name="Deutschbauer A.M."/>
        </authorList>
    </citation>
    <scope>NUCLEOTIDE SEQUENCE [LARGE SCALE GENOMIC DNA]</scope>
    <source>
        <strain evidence="1 2">FW300-N1B4</strain>
    </source>
</reference>
<gene>
    <name evidence="1" type="ORF">A1D17_26465</name>
</gene>
<dbReference type="EMBL" id="LUKJ01000003">
    <property type="protein sequence ID" value="KZN19528.1"/>
    <property type="molecule type" value="Genomic_DNA"/>
</dbReference>
<protein>
    <submittedName>
        <fullName evidence="1">Fructose-bisphosphate aldolase</fullName>
    </submittedName>
</protein>
<sequence length="97" mass="11036">MTMNNPLRHYTPMSHFATDHPVLLIDADAPLRELHNCLSERLNAVLKYLNLMACTSLPDYAEHDINTVTNIARIMVQDVSDVFRVIEQRGFDAPKGQ</sequence>
<organism evidence="1 2">
    <name type="scientific">Pseudomonas fluorescens</name>
    <dbReference type="NCBI Taxonomy" id="294"/>
    <lineage>
        <taxon>Bacteria</taxon>
        <taxon>Pseudomonadati</taxon>
        <taxon>Pseudomonadota</taxon>
        <taxon>Gammaproteobacteria</taxon>
        <taxon>Pseudomonadales</taxon>
        <taxon>Pseudomonadaceae</taxon>
        <taxon>Pseudomonas</taxon>
    </lineage>
</organism>
<evidence type="ECO:0000313" key="2">
    <source>
        <dbReference type="Proteomes" id="UP000076489"/>
    </source>
</evidence>
<evidence type="ECO:0000313" key="1">
    <source>
        <dbReference type="EMBL" id="KZN19528.1"/>
    </source>
</evidence>
<accession>A0A166PZR7</accession>
<dbReference type="Proteomes" id="UP000076489">
    <property type="component" value="Unassembled WGS sequence"/>
</dbReference>
<dbReference type="OrthoDB" id="6983223at2"/>
<dbReference type="AlphaFoldDB" id="A0A166PZR7"/>
<dbReference type="RefSeq" id="WP_063343326.1">
    <property type="nucleotide sequence ID" value="NZ_LUKJ01000003.1"/>
</dbReference>
<reference evidence="2" key="1">
    <citation type="submission" date="2016-03" db="EMBL/GenBank/DDBJ databases">
        <authorList>
            <person name="Ray J."/>
            <person name="Price M."/>
            <person name="Deutschbauer A."/>
        </authorList>
    </citation>
    <scope>NUCLEOTIDE SEQUENCE [LARGE SCALE GENOMIC DNA]</scope>
    <source>
        <strain evidence="2">FW300-N1B4</strain>
    </source>
</reference>
<name>A0A166PZR7_PSEFL</name>
<comment type="caution">
    <text evidence="1">The sequence shown here is derived from an EMBL/GenBank/DDBJ whole genome shotgun (WGS) entry which is preliminary data.</text>
</comment>